<dbReference type="Gene3D" id="1.10.630.10">
    <property type="entry name" value="Cytochrome P450"/>
    <property type="match status" value="1"/>
</dbReference>
<dbReference type="AlphaFoldDB" id="F0RNW2"/>
<keyword evidence="3" id="KW-0349">Heme</keyword>
<dbReference type="GO" id="GO:0020037">
    <property type="term" value="F:heme binding"/>
    <property type="evidence" value="ECO:0007669"/>
    <property type="project" value="InterPro"/>
</dbReference>
<dbReference type="PRINTS" id="PR00359">
    <property type="entry name" value="BP450"/>
</dbReference>
<evidence type="ECO:0000256" key="2">
    <source>
        <dbReference type="ARBA" id="ARBA00010617"/>
    </source>
</evidence>
<evidence type="ECO:0000313" key="4">
    <source>
        <dbReference type="EMBL" id="ADY26371.1"/>
    </source>
</evidence>
<dbReference type="RefSeq" id="WP_013614980.1">
    <property type="nucleotide sequence ID" value="NC_015161.1"/>
</dbReference>
<dbReference type="OrthoDB" id="9789468at2"/>
<dbReference type="GO" id="GO:0004497">
    <property type="term" value="F:monooxygenase activity"/>
    <property type="evidence" value="ECO:0007669"/>
    <property type="project" value="UniProtKB-KW"/>
</dbReference>
<organism evidence="4 5">
    <name type="scientific">Deinococcus proteolyticus (strain ATCC 35074 / DSM 20540 / JCM 6276 / NBRC 101906 / NCIMB 13154 / VKM Ac-1939 / CCM 2703 / MRP)</name>
    <dbReference type="NCBI Taxonomy" id="693977"/>
    <lineage>
        <taxon>Bacteria</taxon>
        <taxon>Thermotogati</taxon>
        <taxon>Deinococcota</taxon>
        <taxon>Deinococci</taxon>
        <taxon>Deinococcales</taxon>
        <taxon>Deinococcaceae</taxon>
        <taxon>Deinococcus</taxon>
    </lineage>
</organism>
<dbReference type="PRINTS" id="PR00385">
    <property type="entry name" value="P450"/>
</dbReference>
<protein>
    <submittedName>
        <fullName evidence="4">Cytochrome P450</fullName>
    </submittedName>
</protein>
<name>F0RNW2_DEIPM</name>
<sequence>MTLPCPPLNPYVPPALGHLPEWGAAPLALLDAGAGAARAAGLDLFTLQLGRPAVVGFSPEWNRAVLTGPATFRSRGSFSSLVPYLNGGVIVTDAPEHADRRSKLNPGFSRAALAGMTDALRRRLSPFPAGPTDALAWADTTVRQLLNTAYFAGEFDDALLARFLAPLRRPFPAPLLPRPATLAAVRRELLRLGRARATRSRPDLLTALVQQPGWMEDTRVSLAAAHDTTTHALAYAVWALAQRPDLQTPEQHPAVIKEVLRLYPPGWMGSRRLGCDLNWHGHTLPAGTLALYSTYLTHRDPALWEDPDTFRPQRWAQKPPAWAYLPFGGGERTCLGMHLANLLLGETLAALPPLRALAGNAAPLPGLTLGPEGPLWVERA</sequence>
<dbReference type="InterPro" id="IPR050121">
    <property type="entry name" value="Cytochrome_P450_monoxygenase"/>
</dbReference>
<dbReference type="HOGENOM" id="CLU_727083_0_0_0"/>
<dbReference type="Proteomes" id="UP000007718">
    <property type="component" value="Chromosome"/>
</dbReference>
<dbReference type="PANTHER" id="PTHR24305:SF166">
    <property type="entry name" value="CYTOCHROME P450 12A4, MITOCHONDRIAL-RELATED"/>
    <property type="match status" value="1"/>
</dbReference>
<evidence type="ECO:0000256" key="1">
    <source>
        <dbReference type="ARBA" id="ARBA00001971"/>
    </source>
</evidence>
<keyword evidence="3" id="KW-0503">Monooxygenase</keyword>
<gene>
    <name evidence="4" type="ordered locus">Deipr_1221</name>
</gene>
<comment type="cofactor">
    <cofactor evidence="1">
        <name>heme</name>
        <dbReference type="ChEBI" id="CHEBI:30413"/>
    </cofactor>
</comment>
<dbReference type="EMBL" id="CP002536">
    <property type="protein sequence ID" value="ADY26371.1"/>
    <property type="molecule type" value="Genomic_DNA"/>
</dbReference>
<dbReference type="Pfam" id="PF00067">
    <property type="entry name" value="p450"/>
    <property type="match status" value="1"/>
</dbReference>
<dbReference type="InterPro" id="IPR001128">
    <property type="entry name" value="Cyt_P450"/>
</dbReference>
<dbReference type="GO" id="GO:0016705">
    <property type="term" value="F:oxidoreductase activity, acting on paired donors, with incorporation or reduction of molecular oxygen"/>
    <property type="evidence" value="ECO:0007669"/>
    <property type="project" value="InterPro"/>
</dbReference>
<reference evidence="5" key="1">
    <citation type="submission" date="2011-02" db="EMBL/GenBank/DDBJ databases">
        <title>The complete sequence of chromosome of Deinococcus proteolyticus DSM 20540.</title>
        <authorList>
            <consortium name="US DOE Joint Genome Institute (JGI-PGF)"/>
            <person name="Lucas S."/>
            <person name="Copeland A."/>
            <person name="Lapidus A."/>
            <person name="Bruce D."/>
            <person name="Goodwin L."/>
            <person name="Pitluck S."/>
            <person name="Kyrpides N."/>
            <person name="Mavromatis K."/>
            <person name="Pagani I."/>
            <person name="Ivanova N."/>
            <person name="Ovchinnikova G."/>
            <person name="Zeytun A."/>
            <person name="Detter J.C."/>
            <person name="Han C."/>
            <person name="Land M."/>
            <person name="Hauser L."/>
            <person name="Markowitz V."/>
            <person name="Cheng J.-F."/>
            <person name="Hugenholtz P."/>
            <person name="Woyke T."/>
            <person name="Wu D."/>
            <person name="Pukall R."/>
            <person name="Steenblock K."/>
            <person name="Brambilla E."/>
            <person name="Klenk H.-P."/>
            <person name="Eisen J.A."/>
        </authorList>
    </citation>
    <scope>NUCLEOTIDE SEQUENCE [LARGE SCALE GENOMIC DNA]</scope>
    <source>
        <strain evidence="5">ATCC 35074 / DSM 20540 / JCM 6276 / NBRC 101906 / NCIMB 13154 / VKM Ac-1939 / CCM 2703 / MRP</strain>
    </source>
</reference>
<dbReference type="eggNOG" id="COG2124">
    <property type="taxonomic scope" value="Bacteria"/>
</dbReference>
<dbReference type="GO" id="GO:0005506">
    <property type="term" value="F:iron ion binding"/>
    <property type="evidence" value="ECO:0007669"/>
    <property type="project" value="InterPro"/>
</dbReference>
<proteinExistence type="inferred from homology"/>
<dbReference type="InterPro" id="IPR017972">
    <property type="entry name" value="Cyt_P450_CS"/>
</dbReference>
<dbReference type="STRING" id="693977.Deipr_1221"/>
<dbReference type="PROSITE" id="PS00086">
    <property type="entry name" value="CYTOCHROME_P450"/>
    <property type="match status" value="1"/>
</dbReference>
<keyword evidence="3" id="KW-0408">Iron</keyword>
<comment type="similarity">
    <text evidence="2 3">Belongs to the cytochrome P450 family.</text>
</comment>
<dbReference type="PANTHER" id="PTHR24305">
    <property type="entry name" value="CYTOCHROME P450"/>
    <property type="match status" value="1"/>
</dbReference>
<keyword evidence="3" id="KW-0560">Oxidoreductase</keyword>
<accession>F0RNW2</accession>
<dbReference type="InterPro" id="IPR036396">
    <property type="entry name" value="Cyt_P450_sf"/>
</dbReference>
<keyword evidence="5" id="KW-1185">Reference proteome</keyword>
<keyword evidence="3" id="KW-0479">Metal-binding</keyword>
<evidence type="ECO:0000256" key="3">
    <source>
        <dbReference type="RuleBase" id="RU000461"/>
    </source>
</evidence>
<dbReference type="InterPro" id="IPR002397">
    <property type="entry name" value="Cyt_P450_B"/>
</dbReference>
<dbReference type="SUPFAM" id="SSF48264">
    <property type="entry name" value="Cytochrome P450"/>
    <property type="match status" value="1"/>
</dbReference>
<reference evidence="4 5" key="2">
    <citation type="journal article" date="2012" name="Stand. Genomic Sci.">
        <title>Complete genome sequence of the orange-red pigmented, radioresistant Deinococcus proteolyticus type strain (MRP(T)).</title>
        <authorList>
            <person name="Copeland A."/>
            <person name="Zeytun A."/>
            <person name="Yassawong M."/>
            <person name="Nolan M."/>
            <person name="Lucas S."/>
            <person name="Hammon N."/>
            <person name="Deshpande S."/>
            <person name="Cheng J.F."/>
            <person name="Han C."/>
            <person name="Tapia R."/>
            <person name="Goodwin L.A."/>
            <person name="Pitluck S."/>
            <person name="Mavromatis K."/>
            <person name="Liolios K."/>
            <person name="Pagani I."/>
            <person name="Ivanova N."/>
            <person name="Mikhailova N."/>
            <person name="Pati A."/>
            <person name="Chen A."/>
            <person name="Palaniappan K."/>
            <person name="Land M."/>
            <person name="Hauser L."/>
            <person name="Jeffries C.D."/>
            <person name="Brambilla E.M."/>
            <person name="Rohde M."/>
            <person name="Sikorski J."/>
            <person name="Pukall R."/>
            <person name="Goker M."/>
            <person name="Detter J.C."/>
            <person name="Woyke T."/>
            <person name="Bristow J."/>
            <person name="Eisen J.A."/>
            <person name="Markowitz V."/>
            <person name="Hugenholtz P."/>
            <person name="Kyrpides N.C."/>
            <person name="Klenk H.P."/>
            <person name="Lapidus A."/>
        </authorList>
    </citation>
    <scope>NUCLEOTIDE SEQUENCE [LARGE SCALE GENOMIC DNA]</scope>
    <source>
        <strain evidence="5">ATCC 35074 / DSM 20540 / JCM 6276 / NBRC 101906 / NCIMB 13154 / VKM Ac-1939 / CCM 2703 / MRP</strain>
    </source>
</reference>
<dbReference type="KEGG" id="dpt:Deipr_1221"/>
<evidence type="ECO:0000313" key="5">
    <source>
        <dbReference type="Proteomes" id="UP000007718"/>
    </source>
</evidence>